<accession>A0A8J3JAD3</accession>
<dbReference type="Pfam" id="PF03575">
    <property type="entry name" value="Peptidase_S51"/>
    <property type="match status" value="1"/>
</dbReference>
<organism evidence="5 6">
    <name type="scientific">Actinocatenispora rupis</name>
    <dbReference type="NCBI Taxonomy" id="519421"/>
    <lineage>
        <taxon>Bacteria</taxon>
        <taxon>Bacillati</taxon>
        <taxon>Actinomycetota</taxon>
        <taxon>Actinomycetes</taxon>
        <taxon>Micromonosporales</taxon>
        <taxon>Micromonosporaceae</taxon>
        <taxon>Actinocatenispora</taxon>
    </lineage>
</organism>
<evidence type="ECO:0000256" key="3">
    <source>
        <dbReference type="ARBA" id="ARBA00022801"/>
    </source>
</evidence>
<dbReference type="SUPFAM" id="SSF52317">
    <property type="entry name" value="Class I glutamine amidotransferase-like"/>
    <property type="match status" value="1"/>
</dbReference>
<dbReference type="PANTHER" id="PTHR20842">
    <property type="entry name" value="PROTEASE S51 ALPHA-ASPARTYL DIPEPTIDASE"/>
    <property type="match status" value="1"/>
</dbReference>
<dbReference type="InterPro" id="IPR029062">
    <property type="entry name" value="Class_I_gatase-like"/>
</dbReference>
<dbReference type="RefSeq" id="WP_203662517.1">
    <property type="nucleotide sequence ID" value="NZ_BAAAZM010000017.1"/>
</dbReference>
<comment type="caution">
    <text evidence="5">The sequence shown here is derived from an EMBL/GenBank/DDBJ whole genome shotgun (WGS) entry which is preliminary data.</text>
</comment>
<dbReference type="AlphaFoldDB" id="A0A8J3JAD3"/>
<dbReference type="Gene3D" id="3.40.50.880">
    <property type="match status" value="1"/>
</dbReference>
<name>A0A8J3JAD3_9ACTN</name>
<evidence type="ECO:0000313" key="5">
    <source>
        <dbReference type="EMBL" id="GID14671.1"/>
    </source>
</evidence>
<reference evidence="5" key="1">
    <citation type="submission" date="2021-01" db="EMBL/GenBank/DDBJ databases">
        <title>Whole genome shotgun sequence of Actinocatenispora rupis NBRC 107355.</title>
        <authorList>
            <person name="Komaki H."/>
            <person name="Tamura T."/>
        </authorList>
    </citation>
    <scope>NUCLEOTIDE SEQUENCE</scope>
    <source>
        <strain evidence="5">NBRC 107355</strain>
    </source>
</reference>
<protein>
    <submittedName>
        <fullName evidence="5">Peptidase E</fullName>
    </submittedName>
</protein>
<dbReference type="PANTHER" id="PTHR20842:SF0">
    <property type="entry name" value="ALPHA-ASPARTYL DIPEPTIDASE"/>
    <property type="match status" value="1"/>
</dbReference>
<evidence type="ECO:0000256" key="2">
    <source>
        <dbReference type="ARBA" id="ARBA00022670"/>
    </source>
</evidence>
<gene>
    <name evidence="5" type="ORF">Aru02nite_55600</name>
</gene>
<keyword evidence="3" id="KW-0378">Hydrolase</keyword>
<sequence>MRLLLTSAGVRNARIHDALLALLGRPVADCTALCIPTAMYGHPYAGPGENAWRFVSGRSEQPMTELGWKSVGLLELTALPSIDADRWIPLVREADVLLVSGGDALYLYHWMRESGFVDLLPSLTDTVYVGMSAGSMVTTPRIGADFVGWRPPAGGDDSTLGLVDFSIFPHLDHEMLPENTMADAERWAAGIKGPSYAIDDETAITVVDGTVEVVSDGHWRHFPG</sequence>
<evidence type="ECO:0000256" key="4">
    <source>
        <dbReference type="ARBA" id="ARBA00022825"/>
    </source>
</evidence>
<evidence type="ECO:0000313" key="6">
    <source>
        <dbReference type="Proteomes" id="UP000612808"/>
    </source>
</evidence>
<dbReference type="GO" id="GO:0008236">
    <property type="term" value="F:serine-type peptidase activity"/>
    <property type="evidence" value="ECO:0007669"/>
    <property type="project" value="UniProtKB-KW"/>
</dbReference>
<keyword evidence="6" id="KW-1185">Reference proteome</keyword>
<dbReference type="InterPro" id="IPR005320">
    <property type="entry name" value="Peptidase_S51"/>
</dbReference>
<keyword evidence="2" id="KW-0645">Protease</keyword>
<proteinExistence type="inferred from homology"/>
<comment type="similarity">
    <text evidence="1">Belongs to the peptidase S51 family.</text>
</comment>
<dbReference type="Proteomes" id="UP000612808">
    <property type="component" value="Unassembled WGS sequence"/>
</dbReference>
<dbReference type="GO" id="GO:0006508">
    <property type="term" value="P:proteolysis"/>
    <property type="evidence" value="ECO:0007669"/>
    <property type="project" value="UniProtKB-KW"/>
</dbReference>
<evidence type="ECO:0000256" key="1">
    <source>
        <dbReference type="ARBA" id="ARBA00006534"/>
    </source>
</evidence>
<keyword evidence="4" id="KW-0720">Serine protease</keyword>
<dbReference type="EMBL" id="BOMB01000032">
    <property type="protein sequence ID" value="GID14671.1"/>
    <property type="molecule type" value="Genomic_DNA"/>
</dbReference>